<feature type="binding site" evidence="8">
    <location>
        <position position="545"/>
    </location>
    <ligand>
        <name>Ca(2+)</name>
        <dbReference type="ChEBI" id="CHEBI:29108"/>
    </ligand>
</feature>
<dbReference type="GO" id="GO:0005576">
    <property type="term" value="C:extracellular region"/>
    <property type="evidence" value="ECO:0007669"/>
    <property type="project" value="UniProtKB-SubCell"/>
</dbReference>
<evidence type="ECO:0000256" key="5">
    <source>
        <dbReference type="ARBA" id="ARBA00022825"/>
    </source>
</evidence>
<dbReference type="InterPro" id="IPR036852">
    <property type="entry name" value="Peptidase_S8/S53_dom_sf"/>
</dbReference>
<dbReference type="SUPFAM" id="SSF54897">
    <property type="entry name" value="Protease propeptides/inhibitors"/>
    <property type="match status" value="1"/>
</dbReference>
<dbReference type="Proteomes" id="UP001050691">
    <property type="component" value="Unassembled WGS sequence"/>
</dbReference>
<dbReference type="PROSITE" id="PS51695">
    <property type="entry name" value="SEDOLISIN"/>
    <property type="match status" value="1"/>
</dbReference>
<evidence type="ECO:0000313" key="12">
    <source>
        <dbReference type="Proteomes" id="UP001050691"/>
    </source>
</evidence>
<comment type="caution">
    <text evidence="11">The sequence shown here is derived from an EMBL/GenBank/DDBJ whole genome shotgun (WGS) entry which is preliminary data.</text>
</comment>
<feature type="active site" description="Charge relay system" evidence="8">
    <location>
        <position position="295"/>
    </location>
</feature>
<dbReference type="AlphaFoldDB" id="A0AAV5A0M8"/>
<evidence type="ECO:0000256" key="7">
    <source>
        <dbReference type="ARBA" id="ARBA00023145"/>
    </source>
</evidence>
<evidence type="ECO:0000313" key="11">
    <source>
        <dbReference type="EMBL" id="GJJ06829.1"/>
    </source>
</evidence>
<keyword evidence="4 8" id="KW-0378">Hydrolase</keyword>
<dbReference type="EMBL" id="BPWL01000001">
    <property type="protein sequence ID" value="GJJ06829.1"/>
    <property type="molecule type" value="Genomic_DNA"/>
</dbReference>
<evidence type="ECO:0000256" key="2">
    <source>
        <dbReference type="ARBA" id="ARBA00022670"/>
    </source>
</evidence>
<gene>
    <name evidence="11" type="ORF">Clacol_001025</name>
</gene>
<dbReference type="SUPFAM" id="SSF52743">
    <property type="entry name" value="Subtilisin-like"/>
    <property type="match status" value="1"/>
</dbReference>
<dbReference type="InterPro" id="IPR030400">
    <property type="entry name" value="Sedolisin_dom"/>
</dbReference>
<protein>
    <recommendedName>
        <fullName evidence="10">Peptidase S53 domain-containing protein</fullName>
    </recommendedName>
</protein>
<evidence type="ECO:0000256" key="9">
    <source>
        <dbReference type="SAM" id="SignalP"/>
    </source>
</evidence>
<comment type="subcellular location">
    <subcellularLocation>
        <location evidence="1">Secreted</location>
        <location evidence="1">Extracellular space</location>
    </subcellularLocation>
</comment>
<dbReference type="InterPro" id="IPR015366">
    <property type="entry name" value="S53_propep"/>
</dbReference>
<dbReference type="GO" id="GO:0008240">
    <property type="term" value="F:tripeptidyl-peptidase activity"/>
    <property type="evidence" value="ECO:0007669"/>
    <property type="project" value="TreeGrafter"/>
</dbReference>
<dbReference type="CDD" id="cd04056">
    <property type="entry name" value="Peptidases_S53"/>
    <property type="match status" value="1"/>
</dbReference>
<dbReference type="CDD" id="cd11377">
    <property type="entry name" value="Pro-peptidase_S53"/>
    <property type="match status" value="1"/>
</dbReference>
<name>A0AAV5A0M8_9AGAM</name>
<keyword evidence="7" id="KW-0865">Zymogen</keyword>
<dbReference type="Gene3D" id="3.40.50.200">
    <property type="entry name" value="Peptidase S8/S53 domain"/>
    <property type="match status" value="1"/>
</dbReference>
<comment type="cofactor">
    <cofactor evidence="8">
        <name>Ca(2+)</name>
        <dbReference type="ChEBI" id="CHEBI:29108"/>
    </cofactor>
    <text evidence="8">Binds 1 Ca(2+) ion per subunit.</text>
</comment>
<evidence type="ECO:0000256" key="1">
    <source>
        <dbReference type="ARBA" id="ARBA00004239"/>
    </source>
</evidence>
<dbReference type="Pfam" id="PF09286">
    <property type="entry name" value="Pro-kuma_activ"/>
    <property type="match status" value="1"/>
</dbReference>
<dbReference type="GO" id="GO:0046872">
    <property type="term" value="F:metal ion binding"/>
    <property type="evidence" value="ECO:0007669"/>
    <property type="project" value="UniProtKB-UniRule"/>
</dbReference>
<dbReference type="GO" id="GO:0006508">
    <property type="term" value="P:proteolysis"/>
    <property type="evidence" value="ECO:0007669"/>
    <property type="project" value="UniProtKB-KW"/>
</dbReference>
<evidence type="ECO:0000256" key="3">
    <source>
        <dbReference type="ARBA" id="ARBA00022723"/>
    </source>
</evidence>
<feature type="domain" description="Peptidase S53" evidence="10">
    <location>
        <begin position="219"/>
        <end position="563"/>
    </location>
</feature>
<keyword evidence="3 8" id="KW-0479">Metal-binding</keyword>
<feature type="binding site" evidence="8">
    <location>
        <position position="543"/>
    </location>
    <ligand>
        <name>Ca(2+)</name>
        <dbReference type="ChEBI" id="CHEBI:29108"/>
    </ligand>
</feature>
<feature type="active site" description="Charge relay system" evidence="8">
    <location>
        <position position="492"/>
    </location>
</feature>
<feature type="signal peptide" evidence="9">
    <location>
        <begin position="1"/>
        <end position="18"/>
    </location>
</feature>
<evidence type="ECO:0000259" key="10">
    <source>
        <dbReference type="PROSITE" id="PS51695"/>
    </source>
</evidence>
<keyword evidence="5 8" id="KW-0720">Serine protease</keyword>
<dbReference type="GO" id="GO:0004252">
    <property type="term" value="F:serine-type endopeptidase activity"/>
    <property type="evidence" value="ECO:0007669"/>
    <property type="project" value="UniProtKB-UniRule"/>
</dbReference>
<keyword evidence="6 8" id="KW-0106">Calcium</keyword>
<dbReference type="InterPro" id="IPR050819">
    <property type="entry name" value="Tripeptidyl-peptidase_I"/>
</dbReference>
<organism evidence="11 12">
    <name type="scientific">Clathrus columnatus</name>
    <dbReference type="NCBI Taxonomy" id="1419009"/>
    <lineage>
        <taxon>Eukaryota</taxon>
        <taxon>Fungi</taxon>
        <taxon>Dikarya</taxon>
        <taxon>Basidiomycota</taxon>
        <taxon>Agaricomycotina</taxon>
        <taxon>Agaricomycetes</taxon>
        <taxon>Phallomycetidae</taxon>
        <taxon>Phallales</taxon>
        <taxon>Clathraceae</taxon>
        <taxon>Clathrus</taxon>
    </lineage>
</organism>
<proteinExistence type="predicted"/>
<reference evidence="11" key="1">
    <citation type="submission" date="2021-10" db="EMBL/GenBank/DDBJ databases">
        <title>De novo Genome Assembly of Clathrus columnatus (Basidiomycota, Fungi) Using Illumina and Nanopore Sequence Data.</title>
        <authorList>
            <person name="Ogiso-Tanaka E."/>
            <person name="Itagaki H."/>
            <person name="Hosoya T."/>
            <person name="Hosaka K."/>
        </authorList>
    </citation>
    <scope>NUCLEOTIDE SEQUENCE</scope>
    <source>
        <strain evidence="11">MO-923</strain>
    </source>
</reference>
<keyword evidence="9" id="KW-0732">Signal</keyword>
<sequence length="563" mass="59500">MFVSNICVVFALGITAFAKPISSSLTVHERRDVAPNGFTLTGPADESSQLTLRMALTSNNLAGLEKALYKTAFRNDGVIRDHLTKEQVESFVSPTNETTTQVAEWLSSHGVAFTTTSPAGDWLQINVDVTTANQLLDANFMSFNDDSTGKEVIRTLSYSIPTQLQSHIQFIHPTISFPVKAKRSPLTLKKTKSNAQTTPKTSIPNLTGRANVTCCVADEVDPTCLIDLYGIPESTAPQTTSRIGLAEFIEQFPQNADLEAFRPDLPSTLSFSLETLDGGSDPQNARDAGIEANLDVQYTIGLAVNVPVEVFEVGENNADDLDGFLDLADFVLAQTSPPQVLSIAFGFDEPDVPATLANSLCNAYMQLGARGVSVIISAGDGGVSGSQSQSCTTFIPTFPSTCPFVTSTIYQVGATQDFSPETAADFSSGGFSNIFSIPSYQATAVKNYLSSLGTTNAGKFNSSGRGFPDVSAQGVNVVIFDGGEEGTVDGSSVSVNIFSSVIGLLNAQLISSGLPVADPSILNDITSGDNPGCNTNGFSATTGWDPVTGLGTPNYPEMLLRGF</sequence>
<dbReference type="PANTHER" id="PTHR14218">
    <property type="entry name" value="PROTEASE S8 TRIPEPTIDYL PEPTIDASE I CLN2"/>
    <property type="match status" value="1"/>
</dbReference>
<feature type="chain" id="PRO_5043752845" description="Peptidase S53 domain-containing protein" evidence="9">
    <location>
        <begin position="19"/>
        <end position="563"/>
    </location>
</feature>
<accession>A0AAV5A0M8</accession>
<keyword evidence="12" id="KW-1185">Reference proteome</keyword>
<keyword evidence="2 8" id="KW-0645">Protease</keyword>
<evidence type="ECO:0000256" key="4">
    <source>
        <dbReference type="ARBA" id="ARBA00022801"/>
    </source>
</evidence>
<evidence type="ECO:0000256" key="6">
    <source>
        <dbReference type="ARBA" id="ARBA00022837"/>
    </source>
</evidence>
<feature type="binding site" evidence="8">
    <location>
        <position position="524"/>
    </location>
    <ligand>
        <name>Ca(2+)</name>
        <dbReference type="ChEBI" id="CHEBI:29108"/>
    </ligand>
</feature>
<dbReference type="SMART" id="SM00944">
    <property type="entry name" value="Pro-kuma_activ"/>
    <property type="match status" value="1"/>
</dbReference>
<dbReference type="PANTHER" id="PTHR14218:SF15">
    <property type="entry name" value="TRIPEPTIDYL-PEPTIDASE 1"/>
    <property type="match status" value="1"/>
</dbReference>
<feature type="active site" description="Charge relay system" evidence="8">
    <location>
        <position position="291"/>
    </location>
</feature>
<feature type="binding site" evidence="8">
    <location>
        <position position="525"/>
    </location>
    <ligand>
        <name>Ca(2+)</name>
        <dbReference type="ChEBI" id="CHEBI:29108"/>
    </ligand>
</feature>
<evidence type="ECO:0000256" key="8">
    <source>
        <dbReference type="PROSITE-ProRule" id="PRU01032"/>
    </source>
</evidence>